<dbReference type="Proteomes" id="UP000383932">
    <property type="component" value="Unassembled WGS sequence"/>
</dbReference>
<evidence type="ECO:0000259" key="2">
    <source>
        <dbReference type="Pfam" id="PF12572"/>
    </source>
</evidence>
<dbReference type="PANTHER" id="PTHR46370:SF1">
    <property type="entry name" value="GPALPP MOTIFS-CONTAINING PROTEIN 1"/>
    <property type="match status" value="1"/>
</dbReference>
<sequence length="297" mass="32534">MIGPAIPAHLKNNEEDISALPIAGPAIPAHLIKHLENAEEDDNEDAFLPSLPPDLAAPPKPPPAKQIGPTLPSRPPPEDSDSDDDYGPMPLPAGASSSTDENDGVREFMERERRRQENIEEAKKPKALKRDEWMLAPPSSSDLFSSVDPTKLKNRQFSRSTNDKKSAASNLWTETPAERIQRLADEVSGKRKRAEDAAAEGTPATVDEADLAKKRKRDEDLRSQIDAHNKSSRGKSLVEMHAPAVKDPNEAPPGIWDHSRDMALSGRLMDESSRQKMLKDAKGLGDRFGHGRSGGFL</sequence>
<feature type="compositionally biased region" description="Basic and acidic residues" evidence="1">
    <location>
        <begin position="270"/>
        <end position="289"/>
    </location>
</feature>
<feature type="domain" description="DUF3752" evidence="2">
    <location>
        <begin position="137"/>
        <end position="289"/>
    </location>
</feature>
<dbReference type="PANTHER" id="PTHR46370">
    <property type="entry name" value="GPALPP MOTIFS-CONTAINING PROTEIN 1"/>
    <property type="match status" value="1"/>
</dbReference>
<comment type="caution">
    <text evidence="3">The sequence shown here is derived from an EMBL/GenBank/DDBJ whole genome shotgun (WGS) entry which is preliminary data.</text>
</comment>
<feature type="compositionally biased region" description="Basic and acidic residues" evidence="1">
    <location>
        <begin position="217"/>
        <end position="229"/>
    </location>
</feature>
<evidence type="ECO:0000313" key="4">
    <source>
        <dbReference type="Proteomes" id="UP000383932"/>
    </source>
</evidence>
<proteinExistence type="predicted"/>
<evidence type="ECO:0000256" key="1">
    <source>
        <dbReference type="SAM" id="MobiDB-lite"/>
    </source>
</evidence>
<dbReference type="InterPro" id="IPR046331">
    <property type="entry name" value="GPAM1-like"/>
</dbReference>
<organism evidence="3 4">
    <name type="scientific">Ceratobasidium theobromae</name>
    <dbReference type="NCBI Taxonomy" id="1582974"/>
    <lineage>
        <taxon>Eukaryota</taxon>
        <taxon>Fungi</taxon>
        <taxon>Dikarya</taxon>
        <taxon>Basidiomycota</taxon>
        <taxon>Agaricomycotina</taxon>
        <taxon>Agaricomycetes</taxon>
        <taxon>Cantharellales</taxon>
        <taxon>Ceratobasidiaceae</taxon>
        <taxon>Ceratobasidium</taxon>
    </lineage>
</organism>
<feature type="region of interest" description="Disordered" evidence="1">
    <location>
        <begin position="36"/>
        <end position="239"/>
    </location>
</feature>
<protein>
    <recommendedName>
        <fullName evidence="2">DUF3752 domain-containing protein</fullName>
    </recommendedName>
</protein>
<keyword evidence="4" id="KW-1185">Reference proteome</keyword>
<feature type="compositionally biased region" description="Polar residues" evidence="1">
    <location>
        <begin position="138"/>
        <end position="148"/>
    </location>
</feature>
<evidence type="ECO:0000313" key="3">
    <source>
        <dbReference type="EMBL" id="KAB5593536.1"/>
    </source>
</evidence>
<feature type="region of interest" description="Disordered" evidence="1">
    <location>
        <begin position="270"/>
        <end position="297"/>
    </location>
</feature>
<dbReference type="Pfam" id="PF12572">
    <property type="entry name" value="DUF3752"/>
    <property type="match status" value="1"/>
</dbReference>
<name>A0A5N5QQV0_9AGAM</name>
<reference evidence="3 4" key="1">
    <citation type="journal article" date="2019" name="Fungal Biol. Biotechnol.">
        <title>Draft genome sequence of fastidious pathogen Ceratobasidium theobromae, which causes vascular-streak dieback in Theobroma cacao.</title>
        <authorList>
            <person name="Ali S.S."/>
            <person name="Asman A."/>
            <person name="Shao J."/>
            <person name="Firmansyah A.P."/>
            <person name="Susilo A.W."/>
            <person name="Rosmana A."/>
            <person name="McMahon P."/>
            <person name="Junaid M."/>
            <person name="Guest D."/>
            <person name="Kheng T.Y."/>
            <person name="Meinhardt L.W."/>
            <person name="Bailey B.A."/>
        </authorList>
    </citation>
    <scope>NUCLEOTIDE SEQUENCE [LARGE SCALE GENOMIC DNA]</scope>
    <source>
        <strain evidence="3 4">CT2</strain>
    </source>
</reference>
<dbReference type="AlphaFoldDB" id="A0A5N5QQV0"/>
<feature type="compositionally biased region" description="Basic and acidic residues" evidence="1">
    <location>
        <begin position="176"/>
        <end position="196"/>
    </location>
</feature>
<dbReference type="InterPro" id="IPR022226">
    <property type="entry name" value="DUF3752"/>
</dbReference>
<dbReference type="OrthoDB" id="73491at2759"/>
<feature type="compositionally biased region" description="Pro residues" evidence="1">
    <location>
        <begin position="50"/>
        <end position="64"/>
    </location>
</feature>
<dbReference type="EMBL" id="SSOP01000035">
    <property type="protein sequence ID" value="KAB5593536.1"/>
    <property type="molecule type" value="Genomic_DNA"/>
</dbReference>
<gene>
    <name evidence="3" type="ORF">CTheo_3002</name>
</gene>
<accession>A0A5N5QQV0</accession>
<feature type="compositionally biased region" description="Basic and acidic residues" evidence="1">
    <location>
        <begin position="103"/>
        <end position="133"/>
    </location>
</feature>